<name>A0ABN7YW69_9BURK</name>
<organism evidence="2 3">
    <name type="scientific">Cupriavidus pampae</name>
    <dbReference type="NCBI Taxonomy" id="659251"/>
    <lineage>
        <taxon>Bacteria</taxon>
        <taxon>Pseudomonadati</taxon>
        <taxon>Pseudomonadota</taxon>
        <taxon>Betaproteobacteria</taxon>
        <taxon>Burkholderiales</taxon>
        <taxon>Burkholderiaceae</taxon>
        <taxon>Cupriavidus</taxon>
    </lineage>
</organism>
<gene>
    <name evidence="2" type="ORF">LMG32289_03873</name>
</gene>
<evidence type="ECO:0000313" key="3">
    <source>
        <dbReference type="Proteomes" id="UP000706525"/>
    </source>
</evidence>
<dbReference type="RefSeq" id="WP_223991172.1">
    <property type="nucleotide sequence ID" value="NZ_CAJZAG010000007.1"/>
</dbReference>
<dbReference type="Pfam" id="PF12244">
    <property type="entry name" value="DUF3606"/>
    <property type="match status" value="1"/>
</dbReference>
<evidence type="ECO:0000313" key="2">
    <source>
        <dbReference type="EMBL" id="CAG9177680.1"/>
    </source>
</evidence>
<comment type="caution">
    <text evidence="2">The sequence shown here is derived from an EMBL/GenBank/DDBJ whole genome shotgun (WGS) entry which is preliminary data.</text>
</comment>
<sequence length="60" mass="6794">MGDNLKKKDGRDSSKVNKNESWEVDQVAKKMGVKPAEVKKAVEKVGPVRTRVEQEIKKNK</sequence>
<reference evidence="2 3" key="1">
    <citation type="submission" date="2021-08" db="EMBL/GenBank/DDBJ databases">
        <authorList>
            <person name="Peeters C."/>
        </authorList>
    </citation>
    <scope>NUCLEOTIDE SEQUENCE [LARGE SCALE GENOMIC DNA]</scope>
    <source>
        <strain evidence="2 3">LMG 32289</strain>
    </source>
</reference>
<proteinExistence type="predicted"/>
<protein>
    <recommendedName>
        <fullName evidence="4">DUF3606 domain-containing protein</fullName>
    </recommendedName>
</protein>
<evidence type="ECO:0000256" key="1">
    <source>
        <dbReference type="SAM" id="MobiDB-lite"/>
    </source>
</evidence>
<feature type="region of interest" description="Disordered" evidence="1">
    <location>
        <begin position="1"/>
        <end position="23"/>
    </location>
</feature>
<dbReference type="EMBL" id="CAJZAG010000007">
    <property type="protein sequence ID" value="CAG9177680.1"/>
    <property type="molecule type" value="Genomic_DNA"/>
</dbReference>
<evidence type="ECO:0008006" key="4">
    <source>
        <dbReference type="Google" id="ProtNLM"/>
    </source>
</evidence>
<feature type="compositionally biased region" description="Basic and acidic residues" evidence="1">
    <location>
        <begin position="1"/>
        <end position="21"/>
    </location>
</feature>
<keyword evidence="3" id="KW-1185">Reference proteome</keyword>
<dbReference type="Proteomes" id="UP000706525">
    <property type="component" value="Unassembled WGS sequence"/>
</dbReference>
<dbReference type="InterPro" id="IPR022037">
    <property type="entry name" value="DUF3606"/>
</dbReference>
<accession>A0ABN7YW69</accession>